<dbReference type="AlphaFoldDB" id="A0A2I0WTJ9"/>
<reference evidence="2 3" key="2">
    <citation type="journal article" date="2017" name="Nature">
        <title>The Apostasia genome and the evolution of orchids.</title>
        <authorList>
            <person name="Zhang G.Q."/>
            <person name="Liu K.W."/>
            <person name="Li Z."/>
            <person name="Lohaus R."/>
            <person name="Hsiao Y.Y."/>
            <person name="Niu S.C."/>
            <person name="Wang J.Y."/>
            <person name="Lin Y.C."/>
            <person name="Xu Q."/>
            <person name="Chen L.J."/>
            <person name="Yoshida K."/>
            <person name="Fujiwara S."/>
            <person name="Wang Z.W."/>
            <person name="Zhang Y.Q."/>
            <person name="Mitsuda N."/>
            <person name="Wang M."/>
            <person name="Liu G.H."/>
            <person name="Pecoraro L."/>
            <person name="Huang H.X."/>
            <person name="Xiao X.J."/>
            <person name="Lin M."/>
            <person name="Wu X.Y."/>
            <person name="Wu W.L."/>
            <person name="Chen Y.Y."/>
            <person name="Chang S.B."/>
            <person name="Sakamoto S."/>
            <person name="Ohme-Takagi M."/>
            <person name="Yagi M."/>
            <person name="Zeng S.J."/>
            <person name="Shen C.Y."/>
            <person name="Yeh C.M."/>
            <person name="Luo Y.B."/>
            <person name="Tsai W.C."/>
            <person name="Van de Peer Y."/>
            <person name="Liu Z.J."/>
        </authorList>
    </citation>
    <scope>NUCLEOTIDE SEQUENCE [LARGE SCALE GENOMIC DNA]</scope>
    <source>
        <tissue evidence="2">The whole plant</tissue>
    </source>
</reference>
<reference evidence="2 3" key="1">
    <citation type="journal article" date="2016" name="Sci. Rep.">
        <title>The Dendrobium catenatum Lindl. genome sequence provides insights into polysaccharide synthase, floral development and adaptive evolution.</title>
        <authorList>
            <person name="Zhang G.Q."/>
            <person name="Xu Q."/>
            <person name="Bian C."/>
            <person name="Tsai W.C."/>
            <person name="Yeh C.M."/>
            <person name="Liu K.W."/>
            <person name="Yoshida K."/>
            <person name="Zhang L.S."/>
            <person name="Chang S.B."/>
            <person name="Chen F."/>
            <person name="Shi Y."/>
            <person name="Su Y.Y."/>
            <person name="Zhang Y.Q."/>
            <person name="Chen L.J."/>
            <person name="Yin Y."/>
            <person name="Lin M."/>
            <person name="Huang H."/>
            <person name="Deng H."/>
            <person name="Wang Z.W."/>
            <person name="Zhu S.L."/>
            <person name="Zhao X."/>
            <person name="Deng C."/>
            <person name="Niu S.C."/>
            <person name="Huang J."/>
            <person name="Wang M."/>
            <person name="Liu G.H."/>
            <person name="Yang H.J."/>
            <person name="Xiao X.J."/>
            <person name="Hsiao Y.Y."/>
            <person name="Wu W.L."/>
            <person name="Chen Y.Y."/>
            <person name="Mitsuda N."/>
            <person name="Ohme-Takagi M."/>
            <person name="Luo Y.B."/>
            <person name="Van de Peer Y."/>
            <person name="Liu Z.J."/>
        </authorList>
    </citation>
    <scope>NUCLEOTIDE SEQUENCE [LARGE SCALE GENOMIC DNA]</scope>
    <source>
        <tissue evidence="2">The whole plant</tissue>
    </source>
</reference>
<name>A0A2I0WTJ9_9ASPA</name>
<proteinExistence type="predicted"/>
<protein>
    <recommendedName>
        <fullName evidence="4">WRKY domain-containing protein</fullName>
    </recommendedName>
</protein>
<evidence type="ECO:0008006" key="4">
    <source>
        <dbReference type="Google" id="ProtNLM"/>
    </source>
</evidence>
<organism evidence="2 3">
    <name type="scientific">Dendrobium catenatum</name>
    <dbReference type="NCBI Taxonomy" id="906689"/>
    <lineage>
        <taxon>Eukaryota</taxon>
        <taxon>Viridiplantae</taxon>
        <taxon>Streptophyta</taxon>
        <taxon>Embryophyta</taxon>
        <taxon>Tracheophyta</taxon>
        <taxon>Spermatophyta</taxon>
        <taxon>Magnoliopsida</taxon>
        <taxon>Liliopsida</taxon>
        <taxon>Asparagales</taxon>
        <taxon>Orchidaceae</taxon>
        <taxon>Epidendroideae</taxon>
        <taxon>Malaxideae</taxon>
        <taxon>Dendrobiinae</taxon>
        <taxon>Dendrobium</taxon>
    </lineage>
</organism>
<evidence type="ECO:0000313" key="2">
    <source>
        <dbReference type="EMBL" id="PKU78984.1"/>
    </source>
</evidence>
<accession>A0A2I0WTJ9</accession>
<keyword evidence="3" id="KW-1185">Reference proteome</keyword>
<dbReference type="Proteomes" id="UP000233837">
    <property type="component" value="Unassembled WGS sequence"/>
</dbReference>
<dbReference type="EMBL" id="KZ502442">
    <property type="protein sequence ID" value="PKU78984.1"/>
    <property type="molecule type" value="Genomic_DNA"/>
</dbReference>
<gene>
    <name evidence="2" type="ORF">MA16_Dca000328</name>
</gene>
<sequence>MPNDPIWIQPRCAAQVARSPQNMKAKPLPTEDASNELQLTNNPDCRIQASSSDQNGYSPLNAVEKSIEDGYNWRKYG</sequence>
<evidence type="ECO:0000256" key="1">
    <source>
        <dbReference type="SAM" id="MobiDB-lite"/>
    </source>
</evidence>
<evidence type="ECO:0000313" key="3">
    <source>
        <dbReference type="Proteomes" id="UP000233837"/>
    </source>
</evidence>
<feature type="region of interest" description="Disordered" evidence="1">
    <location>
        <begin position="15"/>
        <end position="37"/>
    </location>
</feature>